<proteinExistence type="predicted"/>
<dbReference type="Proteomes" id="UP000887579">
    <property type="component" value="Unplaced"/>
</dbReference>
<protein>
    <submittedName>
        <fullName evidence="2">Uncharacterized protein</fullName>
    </submittedName>
</protein>
<dbReference type="WBParaSite" id="ES5_v2.g8260.t1">
    <property type="protein sequence ID" value="ES5_v2.g8260.t1"/>
    <property type="gene ID" value="ES5_v2.g8260"/>
</dbReference>
<evidence type="ECO:0000313" key="2">
    <source>
        <dbReference type="WBParaSite" id="ES5_v2.g8260.t1"/>
    </source>
</evidence>
<organism evidence="1 2">
    <name type="scientific">Panagrolaimus sp. ES5</name>
    <dbReference type="NCBI Taxonomy" id="591445"/>
    <lineage>
        <taxon>Eukaryota</taxon>
        <taxon>Metazoa</taxon>
        <taxon>Ecdysozoa</taxon>
        <taxon>Nematoda</taxon>
        <taxon>Chromadorea</taxon>
        <taxon>Rhabditida</taxon>
        <taxon>Tylenchina</taxon>
        <taxon>Panagrolaimomorpha</taxon>
        <taxon>Panagrolaimoidea</taxon>
        <taxon>Panagrolaimidae</taxon>
        <taxon>Panagrolaimus</taxon>
    </lineage>
</organism>
<sequence>MQFYDPSAAIDDYELSPVAAEFYRQIRGSYTNSLPYRRLPWNARIRPGMAGGFRKRVSERDISNMLKGTWLG</sequence>
<evidence type="ECO:0000313" key="1">
    <source>
        <dbReference type="Proteomes" id="UP000887579"/>
    </source>
</evidence>
<reference evidence="2" key="1">
    <citation type="submission" date="2022-11" db="UniProtKB">
        <authorList>
            <consortium name="WormBaseParasite"/>
        </authorList>
    </citation>
    <scope>IDENTIFICATION</scope>
</reference>
<accession>A0AC34GUE9</accession>
<name>A0AC34GUE9_9BILA</name>